<gene>
    <name evidence="1" type="ORF">FVR03_09395</name>
</gene>
<keyword evidence="2" id="KW-1185">Reference proteome</keyword>
<accession>A0A5C8K7N0</accession>
<proteinExistence type="predicted"/>
<reference evidence="1 2" key="1">
    <citation type="submission" date="2019-08" db="EMBL/GenBank/DDBJ databases">
        <authorList>
            <person name="Shi S."/>
        </authorList>
    </citation>
    <scope>NUCLEOTIDE SEQUENCE [LARGE SCALE GENOMIC DNA]</scope>
    <source>
        <strain evidence="1 2">GY10130</strain>
    </source>
</reference>
<dbReference type="Proteomes" id="UP000321926">
    <property type="component" value="Unassembled WGS sequence"/>
</dbReference>
<comment type="caution">
    <text evidence="1">The sequence shown here is derived from an EMBL/GenBank/DDBJ whole genome shotgun (WGS) entry which is preliminary data.</text>
</comment>
<name>A0A5C8K7N0_9BACT</name>
<sequence length="129" mass="15126">MPTLKEVEAFLEALHLKLAFQEVHFIYRPEYISAYAELYTWGYPPNELTKIIKELTPENYSEGPIEDTQNIPSKGQLWIFGKKIGPKYKTNSKKKVEYYIKVQIGYENDKIICISFHPSKFAMKYPNLV</sequence>
<dbReference type="RefSeq" id="WP_147921489.1">
    <property type="nucleotide sequence ID" value="NZ_VRTY01000029.1"/>
</dbReference>
<dbReference type="EMBL" id="VRTY01000029">
    <property type="protein sequence ID" value="TXK47405.1"/>
    <property type="molecule type" value="Genomic_DNA"/>
</dbReference>
<protein>
    <recommendedName>
        <fullName evidence="3">Toxin</fullName>
    </recommendedName>
</protein>
<dbReference type="OrthoDB" id="1366475at2"/>
<evidence type="ECO:0000313" key="2">
    <source>
        <dbReference type="Proteomes" id="UP000321926"/>
    </source>
</evidence>
<dbReference type="AlphaFoldDB" id="A0A5C8K7N0"/>
<evidence type="ECO:0008006" key="3">
    <source>
        <dbReference type="Google" id="ProtNLM"/>
    </source>
</evidence>
<organism evidence="1 2">
    <name type="scientific">Pontibacter qinzhouensis</name>
    <dbReference type="NCBI Taxonomy" id="2603253"/>
    <lineage>
        <taxon>Bacteria</taxon>
        <taxon>Pseudomonadati</taxon>
        <taxon>Bacteroidota</taxon>
        <taxon>Cytophagia</taxon>
        <taxon>Cytophagales</taxon>
        <taxon>Hymenobacteraceae</taxon>
        <taxon>Pontibacter</taxon>
    </lineage>
</organism>
<evidence type="ECO:0000313" key="1">
    <source>
        <dbReference type="EMBL" id="TXK47405.1"/>
    </source>
</evidence>